<dbReference type="SMART" id="SM00785">
    <property type="entry name" value="AARP2CN"/>
    <property type="match status" value="1"/>
</dbReference>
<dbReference type="Pfam" id="PF04950">
    <property type="entry name" value="RIBIOP_C"/>
    <property type="match status" value="1"/>
</dbReference>
<feature type="region of interest" description="Disordered" evidence="4">
    <location>
        <begin position="1113"/>
        <end position="1175"/>
    </location>
</feature>
<dbReference type="InterPro" id="IPR037875">
    <property type="entry name" value="Bms1_N"/>
</dbReference>
<feature type="region of interest" description="Disordered" evidence="4">
    <location>
        <begin position="1"/>
        <end position="60"/>
    </location>
</feature>
<name>A0ABR3FNM8_9AGAR</name>
<feature type="compositionally biased region" description="Acidic residues" evidence="4">
    <location>
        <begin position="668"/>
        <end position="693"/>
    </location>
</feature>
<dbReference type="PANTHER" id="PTHR12858">
    <property type="entry name" value="RIBOSOME BIOGENESIS PROTEIN"/>
    <property type="match status" value="1"/>
</dbReference>
<evidence type="ECO:0000313" key="6">
    <source>
        <dbReference type="EMBL" id="KAL0576858.1"/>
    </source>
</evidence>
<comment type="subcellular location">
    <subcellularLocation>
        <location evidence="1">Nucleus</location>
        <location evidence="1">Nucleolus</location>
    </subcellularLocation>
</comment>
<evidence type="ECO:0000256" key="3">
    <source>
        <dbReference type="ARBA" id="ARBA00023242"/>
    </source>
</evidence>
<dbReference type="Gene3D" id="3.40.50.300">
    <property type="entry name" value="P-loop containing nucleotide triphosphate hydrolases"/>
    <property type="match status" value="1"/>
</dbReference>
<dbReference type="CDD" id="cd01882">
    <property type="entry name" value="BMS1"/>
    <property type="match status" value="1"/>
</dbReference>
<keyword evidence="6" id="KW-0378">Hydrolase</keyword>
<proteinExistence type="predicted"/>
<dbReference type="InterPro" id="IPR030387">
    <property type="entry name" value="G_Bms1/Tsr1_dom"/>
</dbReference>
<dbReference type="InterPro" id="IPR012948">
    <property type="entry name" value="AARP2CN"/>
</dbReference>
<organism evidence="6 7">
    <name type="scientific">Marasmius crinis-equi</name>
    <dbReference type="NCBI Taxonomy" id="585013"/>
    <lineage>
        <taxon>Eukaryota</taxon>
        <taxon>Fungi</taxon>
        <taxon>Dikarya</taxon>
        <taxon>Basidiomycota</taxon>
        <taxon>Agaricomycotina</taxon>
        <taxon>Agaricomycetes</taxon>
        <taxon>Agaricomycetidae</taxon>
        <taxon>Agaricales</taxon>
        <taxon>Marasmiineae</taxon>
        <taxon>Marasmiaceae</taxon>
        <taxon>Marasmius</taxon>
    </lineage>
</organism>
<feature type="compositionally biased region" description="Basic and acidic residues" evidence="4">
    <location>
        <begin position="44"/>
        <end position="60"/>
    </location>
</feature>
<dbReference type="Proteomes" id="UP001465976">
    <property type="component" value="Unassembled WGS sequence"/>
</dbReference>
<feature type="domain" description="Bms1-type G" evidence="5">
    <location>
        <begin position="75"/>
        <end position="239"/>
    </location>
</feature>
<feature type="compositionally biased region" description="Basic and acidic residues" evidence="4">
    <location>
        <begin position="16"/>
        <end position="34"/>
    </location>
</feature>
<feature type="compositionally biased region" description="Acidic residues" evidence="4">
    <location>
        <begin position="413"/>
        <end position="454"/>
    </location>
</feature>
<feature type="region of interest" description="Disordered" evidence="4">
    <location>
        <begin position="596"/>
        <end position="644"/>
    </location>
</feature>
<feature type="compositionally biased region" description="Basic and acidic residues" evidence="4">
    <location>
        <begin position="626"/>
        <end position="644"/>
    </location>
</feature>
<dbReference type="GO" id="GO:0016787">
    <property type="term" value="F:hydrolase activity"/>
    <property type="evidence" value="ECO:0007669"/>
    <property type="project" value="UniProtKB-KW"/>
</dbReference>
<evidence type="ECO:0000256" key="2">
    <source>
        <dbReference type="ARBA" id="ARBA00022517"/>
    </source>
</evidence>
<keyword evidence="2" id="KW-0690">Ribosome biogenesis</keyword>
<feature type="region of interest" description="Disordered" evidence="4">
    <location>
        <begin position="659"/>
        <end position="718"/>
    </location>
</feature>
<keyword evidence="3" id="KW-0539">Nucleus</keyword>
<dbReference type="PROSITE" id="PS51714">
    <property type="entry name" value="G_BMS1"/>
    <property type="match status" value="1"/>
</dbReference>
<feature type="compositionally biased region" description="Basic and acidic residues" evidence="4">
    <location>
        <begin position="455"/>
        <end position="475"/>
    </location>
</feature>
<reference evidence="6 7" key="1">
    <citation type="submission" date="2024-02" db="EMBL/GenBank/DDBJ databases">
        <title>A draft genome for the cacao thread blight pathogen Marasmius crinis-equi.</title>
        <authorList>
            <person name="Cohen S.P."/>
            <person name="Baruah I.K."/>
            <person name="Amoako-Attah I."/>
            <person name="Bukari Y."/>
            <person name="Meinhardt L.W."/>
            <person name="Bailey B.A."/>
        </authorList>
    </citation>
    <scope>NUCLEOTIDE SEQUENCE [LARGE SCALE GENOMIC DNA]</scope>
    <source>
        <strain evidence="6 7">GH-76</strain>
    </source>
</reference>
<dbReference type="SMART" id="SM01362">
    <property type="entry name" value="DUF663"/>
    <property type="match status" value="1"/>
</dbReference>
<evidence type="ECO:0000259" key="5">
    <source>
        <dbReference type="PROSITE" id="PS51714"/>
    </source>
</evidence>
<gene>
    <name evidence="6" type="primary">BMS1</name>
    <name evidence="6" type="ORF">V5O48_005123</name>
</gene>
<evidence type="ECO:0000313" key="7">
    <source>
        <dbReference type="Proteomes" id="UP001465976"/>
    </source>
</evidence>
<feature type="compositionally biased region" description="Acidic residues" evidence="4">
    <location>
        <begin position="518"/>
        <end position="543"/>
    </location>
</feature>
<feature type="region of interest" description="Disordered" evidence="4">
    <location>
        <begin position="412"/>
        <end position="547"/>
    </location>
</feature>
<dbReference type="InterPro" id="IPR039761">
    <property type="entry name" value="Bms1/Tsr1"/>
</dbReference>
<dbReference type="SUPFAM" id="SSF52540">
    <property type="entry name" value="P-loop containing nucleoside triphosphate hydrolases"/>
    <property type="match status" value="1"/>
</dbReference>
<dbReference type="EMBL" id="JBAHYK010000193">
    <property type="protein sequence ID" value="KAL0576858.1"/>
    <property type="molecule type" value="Genomic_DNA"/>
</dbReference>
<dbReference type="InterPro" id="IPR007034">
    <property type="entry name" value="BMS1_TSR1_C"/>
</dbReference>
<feature type="compositionally biased region" description="Acidic residues" evidence="4">
    <location>
        <begin position="490"/>
        <end position="507"/>
    </location>
</feature>
<accession>A0ABR3FNM8</accession>
<sequence>MEDRPHKPHRAAHSGAKAEKKAKGKGKEKQHGFNEKAFAPKSGRRAERQGRRNVERDQTRLHVPLVNRTPEDEPPPVIVAIVGPPGVGKTTLLKSLVRRYTKQTLNEAKGPITVVSGKKRRLTFIECNNDINSMIDVGKIADLVLLMIDGSFGFEMETFEFLNILQSHGFPKVIGVLTHLDLIKKAATLRATKKNLKKRFWTEIYQGAKLFYLSGVLNGRYPDTEILNLSRFISVMKFRPLVFRNSHPYLLADRLEDMTPRELIRSTKGKCDRTVTVYGYVRGTNLRMGTKIHIPGVGDLEMTSVTKLGDPCPLPDADSEKRRKLSEKKKLLVHAPMSDVGGVMYDKDAVYINVPGSFTRGNTDVPQGEGEQMVMDLQDAGLTLEDAVAQSQIRLFGSSSKHLGADFQKTGTEMDDVEESDEEGFDDDDEDAVGSDEDDIGEDLDDDEDEDGEIDMDKLRADPRNTGRSKPRDFARSMPSSSKGQRAEVDFADSDSDLGGDDDDDEGVIGGRRTRFGDEEDVDIPSDEDDEQMDDDEDEEGDEDAPRWKANLAEKAAEAFSKRPRRRDWIKLIYSSSLTPEEVLSEDPNALMRQKMAEAEKEMEEDDGDDFFRPKTVSRTGSKSQSVEHMDRTKEAVDPDVLSKWEDEEMLESIRNLFITGESAPEGEGAEEGDVNSEGEPYEDDEGGFEDFEASGKDPTEAGPSTSNPESERAASLAAKKEALKRKFDEQYDDPEASKLDFYDEKKEEMARQLQLNRAEFENMDDDSRALVEGFRPGAYVRVELGDVPCELVEYFDPHYPIVVGGLLPAEERFGYVQVRIKRHRWYTRPLKTNDPLIMSVGWRRFQTIPIYSLDDHSIRMRMLKYTPEHMHCYATFYGPVSLPNTGFCAFNSLSSDASGFRVSATGVVLDIDRSVKIVKKLKLTGVPFKIWKNTAFVKDMFSTALEVAKFEGANIRTVSGIRGQVKKALPKPDGAFRATFEDKVLHSDIIFLRAWYSISPRKFYNPVTSLLLSDKSRWSGMRLTGQVRREEGLKTPLNVNSTYKKIERPHRKFNPLVVPKKLQAALPYSSKPKLMKAQTKQTYLQRRAVVMEPEEKKAVALMQQIRALRKDQVERRKEKKAEKRAQHQKEVEKEAAKKGEKDKEKRKEYMRIAGQKSKRQEDLEQGRSSKRRKT</sequence>
<protein>
    <submittedName>
        <fullName evidence="6">Glycoside hydrolase 2 (Mannanase, beta-galactosidase)</fullName>
    </submittedName>
</protein>
<comment type="caution">
    <text evidence="6">The sequence shown here is derived from an EMBL/GenBank/DDBJ whole genome shotgun (WGS) entry which is preliminary data.</text>
</comment>
<feature type="compositionally biased region" description="Basic and acidic residues" evidence="4">
    <location>
        <begin position="1159"/>
        <end position="1168"/>
    </location>
</feature>
<feature type="compositionally biased region" description="Basic and acidic residues" evidence="4">
    <location>
        <begin position="1113"/>
        <end position="1151"/>
    </location>
</feature>
<dbReference type="Pfam" id="PF08142">
    <property type="entry name" value="AARP2CN"/>
    <property type="match status" value="1"/>
</dbReference>
<evidence type="ECO:0000256" key="1">
    <source>
        <dbReference type="ARBA" id="ARBA00004604"/>
    </source>
</evidence>
<feature type="compositionally biased region" description="Basic residues" evidence="4">
    <location>
        <begin position="1"/>
        <end position="12"/>
    </location>
</feature>
<dbReference type="SMART" id="SM00382">
    <property type="entry name" value="AAA"/>
    <property type="match status" value="1"/>
</dbReference>
<dbReference type="InterPro" id="IPR027417">
    <property type="entry name" value="P-loop_NTPase"/>
</dbReference>
<evidence type="ECO:0000256" key="4">
    <source>
        <dbReference type="SAM" id="MobiDB-lite"/>
    </source>
</evidence>
<dbReference type="InterPro" id="IPR003593">
    <property type="entry name" value="AAA+_ATPase"/>
</dbReference>
<dbReference type="PANTHER" id="PTHR12858:SF2">
    <property type="entry name" value="RIBOSOME BIOGENESIS PROTEIN BMS1 HOMOLOG"/>
    <property type="match status" value="1"/>
</dbReference>
<keyword evidence="7" id="KW-1185">Reference proteome</keyword>